<evidence type="ECO:0000256" key="3">
    <source>
        <dbReference type="ARBA" id="ARBA00022490"/>
    </source>
</evidence>
<keyword evidence="4" id="KW-0648">Protein biosynthesis</keyword>
<dbReference type="SUPFAM" id="SSF47616">
    <property type="entry name" value="GST C-terminal domain-like"/>
    <property type="match status" value="1"/>
</dbReference>
<dbReference type="GO" id="GO:0017101">
    <property type="term" value="C:aminoacyl-tRNA synthetase multienzyme complex"/>
    <property type="evidence" value="ECO:0007669"/>
    <property type="project" value="InterPro"/>
</dbReference>
<evidence type="ECO:0000256" key="2">
    <source>
        <dbReference type="ARBA" id="ARBA00004514"/>
    </source>
</evidence>
<feature type="non-terminal residue" evidence="8">
    <location>
        <position position="309"/>
    </location>
</feature>
<dbReference type="AlphaFoldDB" id="A0A0K8TUE9"/>
<sequence>MYELKRIIPKFDIELPTCMYTVKNHSLIEINDKTEVSDSNRIIRNIKRQIENILKNSPEMAALEARQAKLFKQLEELKKQLMGIKDTLHLCQKPGPQQKTKVGKADKANLDVEDVTVFEPLHDIVINAHPDFIPYGLLAMKNVFKDLFDINVTVHSHSTIPKLSQEALDFQEAVTKKCETKARGSVNVTMIWKNCEHTEMISSPTMYIPIYGEVNIIRYLARVGPKCYRYEETFIANEIDIVLDICYQLLRCSTAKARLNLLRSLSSRLLKQEFFGGDKICIADVAACSTLKRLPKIEKDLPDNLRKWH</sequence>
<dbReference type="InterPro" id="IPR036282">
    <property type="entry name" value="Glutathione-S-Trfase_C_sf"/>
</dbReference>
<name>A0A0K8TUE9_TABBR</name>
<protein>
    <submittedName>
        <fullName evidence="8">Putative glutathione s-transferase</fullName>
    </submittedName>
</protein>
<keyword evidence="5" id="KW-0539">Nucleus</keyword>
<dbReference type="PANTHER" id="PTHR13438:SF2">
    <property type="entry name" value="AMINOACYL TRNA SYNTHASE COMPLEX-INTERACTING MULTIFUNCTIONAL PROTEIN 2"/>
    <property type="match status" value="1"/>
</dbReference>
<evidence type="ECO:0000256" key="4">
    <source>
        <dbReference type="ARBA" id="ARBA00022917"/>
    </source>
</evidence>
<accession>A0A0K8TUE9</accession>
<reference evidence="8" key="1">
    <citation type="journal article" date="2015" name="Insect Biochem. Mol. Biol.">
        <title>An insight into the sialome of the horse fly, Tabanus bromius.</title>
        <authorList>
            <person name="Ribeiro J.M."/>
            <person name="Kazimirova M."/>
            <person name="Takac P."/>
            <person name="Andersen J.F."/>
            <person name="Francischetti I.M."/>
        </authorList>
    </citation>
    <scope>NUCLEOTIDE SEQUENCE</scope>
</reference>
<feature type="domain" description="AIMP2 thioredoxin-like" evidence="7">
    <location>
        <begin position="120"/>
        <end position="210"/>
    </location>
</feature>
<dbReference type="GO" id="GO:0005829">
    <property type="term" value="C:cytosol"/>
    <property type="evidence" value="ECO:0007669"/>
    <property type="project" value="UniProtKB-SubCell"/>
</dbReference>
<dbReference type="Gene3D" id="1.20.1050.130">
    <property type="match status" value="1"/>
</dbReference>
<keyword evidence="3" id="KW-0963">Cytoplasm</keyword>
<dbReference type="GO" id="GO:0006412">
    <property type="term" value="P:translation"/>
    <property type="evidence" value="ECO:0007669"/>
    <property type="project" value="UniProtKB-KW"/>
</dbReference>
<dbReference type="Pfam" id="PF18569">
    <property type="entry name" value="Thioredoxin_16"/>
    <property type="match status" value="1"/>
</dbReference>
<evidence type="ECO:0000259" key="7">
    <source>
        <dbReference type="Pfam" id="PF18569"/>
    </source>
</evidence>
<proteinExistence type="evidence at transcript level"/>
<comment type="subcellular location">
    <subcellularLocation>
        <location evidence="2">Cytoplasm</location>
        <location evidence="2">Cytosol</location>
    </subcellularLocation>
    <subcellularLocation>
        <location evidence="1">Nucleus</location>
    </subcellularLocation>
</comment>
<dbReference type="GO" id="GO:0016740">
    <property type="term" value="F:transferase activity"/>
    <property type="evidence" value="ECO:0007669"/>
    <property type="project" value="UniProtKB-KW"/>
</dbReference>
<dbReference type="InterPro" id="IPR041503">
    <property type="entry name" value="AIMP2_thioredoxin"/>
</dbReference>
<dbReference type="PANTHER" id="PTHR13438">
    <property type="entry name" value="AMINOACYL TRNA SYNTHASE COMPLEX-INTERACTING MULTIFUNCTIONAL PROTEIN"/>
    <property type="match status" value="1"/>
</dbReference>
<dbReference type="InterPro" id="IPR042360">
    <property type="entry name" value="AIMP2"/>
</dbReference>
<evidence type="ECO:0000256" key="6">
    <source>
        <dbReference type="SAM" id="Coils"/>
    </source>
</evidence>
<keyword evidence="6" id="KW-0175">Coiled coil</keyword>
<keyword evidence="8" id="KW-0808">Transferase</keyword>
<organism evidence="8">
    <name type="scientific">Tabanus bromius</name>
    <name type="common">Band-eyed brown horse fly</name>
    <dbReference type="NCBI Taxonomy" id="304241"/>
    <lineage>
        <taxon>Eukaryota</taxon>
        <taxon>Metazoa</taxon>
        <taxon>Ecdysozoa</taxon>
        <taxon>Arthropoda</taxon>
        <taxon>Hexapoda</taxon>
        <taxon>Insecta</taxon>
        <taxon>Pterygota</taxon>
        <taxon>Neoptera</taxon>
        <taxon>Endopterygota</taxon>
        <taxon>Diptera</taxon>
        <taxon>Brachycera</taxon>
        <taxon>Tabanomorpha</taxon>
        <taxon>Tabanoidea</taxon>
        <taxon>Tabanidae</taxon>
        <taxon>Tabanus</taxon>
    </lineage>
</organism>
<evidence type="ECO:0000256" key="5">
    <source>
        <dbReference type="ARBA" id="ARBA00023242"/>
    </source>
</evidence>
<feature type="coiled-coil region" evidence="6">
    <location>
        <begin position="60"/>
        <end position="87"/>
    </location>
</feature>
<dbReference type="GO" id="GO:0005634">
    <property type="term" value="C:nucleus"/>
    <property type="evidence" value="ECO:0007669"/>
    <property type="project" value="UniProtKB-SubCell"/>
</dbReference>
<dbReference type="EMBL" id="GDAI01000038">
    <property type="protein sequence ID" value="JAI17565.1"/>
    <property type="molecule type" value="mRNA"/>
</dbReference>
<evidence type="ECO:0000256" key="1">
    <source>
        <dbReference type="ARBA" id="ARBA00004123"/>
    </source>
</evidence>
<evidence type="ECO:0000313" key="8">
    <source>
        <dbReference type="EMBL" id="JAI17565.1"/>
    </source>
</evidence>